<dbReference type="InterPro" id="IPR011009">
    <property type="entry name" value="Kinase-like_dom_sf"/>
</dbReference>
<keyword evidence="2" id="KW-0808">Transferase</keyword>
<accession>A0A6A6R3F4</accession>
<gene>
    <name evidence="2" type="ORF">BU16DRAFT_308441</name>
</gene>
<reference evidence="2" key="1">
    <citation type="journal article" date="2020" name="Stud. Mycol.">
        <title>101 Dothideomycetes genomes: a test case for predicting lifestyles and emergence of pathogens.</title>
        <authorList>
            <person name="Haridas S."/>
            <person name="Albert R."/>
            <person name="Binder M."/>
            <person name="Bloem J."/>
            <person name="Labutti K."/>
            <person name="Salamov A."/>
            <person name="Andreopoulos B."/>
            <person name="Baker S."/>
            <person name="Barry K."/>
            <person name="Bills G."/>
            <person name="Bluhm B."/>
            <person name="Cannon C."/>
            <person name="Castanera R."/>
            <person name="Culley D."/>
            <person name="Daum C."/>
            <person name="Ezra D."/>
            <person name="Gonzalez J."/>
            <person name="Henrissat B."/>
            <person name="Kuo A."/>
            <person name="Liang C."/>
            <person name="Lipzen A."/>
            <person name="Lutzoni F."/>
            <person name="Magnuson J."/>
            <person name="Mondo S."/>
            <person name="Nolan M."/>
            <person name="Ohm R."/>
            <person name="Pangilinan J."/>
            <person name="Park H.-J."/>
            <person name="Ramirez L."/>
            <person name="Alfaro M."/>
            <person name="Sun H."/>
            <person name="Tritt A."/>
            <person name="Yoshinaga Y."/>
            <person name="Zwiers L.-H."/>
            <person name="Turgeon B."/>
            <person name="Goodwin S."/>
            <person name="Spatafora J."/>
            <person name="Crous P."/>
            <person name="Grigoriev I."/>
        </authorList>
    </citation>
    <scope>NUCLEOTIDE SEQUENCE</scope>
    <source>
        <strain evidence="2">CBS 269.34</strain>
    </source>
</reference>
<evidence type="ECO:0000313" key="3">
    <source>
        <dbReference type="Proteomes" id="UP000799750"/>
    </source>
</evidence>
<feature type="domain" description="Aminoglycoside phosphotransferase" evidence="1">
    <location>
        <begin position="63"/>
        <end position="317"/>
    </location>
</feature>
<dbReference type="PANTHER" id="PTHR21310">
    <property type="entry name" value="AMINOGLYCOSIDE PHOSPHOTRANSFERASE-RELATED-RELATED"/>
    <property type="match status" value="1"/>
</dbReference>
<name>A0A6A6R3F4_9PEZI</name>
<protein>
    <submittedName>
        <fullName evidence="2">Phosphotransferase enzyme family protein-like protein</fullName>
    </submittedName>
</protein>
<organism evidence="2 3">
    <name type="scientific">Lophium mytilinum</name>
    <dbReference type="NCBI Taxonomy" id="390894"/>
    <lineage>
        <taxon>Eukaryota</taxon>
        <taxon>Fungi</taxon>
        <taxon>Dikarya</taxon>
        <taxon>Ascomycota</taxon>
        <taxon>Pezizomycotina</taxon>
        <taxon>Dothideomycetes</taxon>
        <taxon>Pleosporomycetidae</taxon>
        <taxon>Mytilinidiales</taxon>
        <taxon>Mytilinidiaceae</taxon>
        <taxon>Lophium</taxon>
    </lineage>
</organism>
<dbReference type="Pfam" id="PF01636">
    <property type="entry name" value="APH"/>
    <property type="match status" value="1"/>
</dbReference>
<evidence type="ECO:0000313" key="2">
    <source>
        <dbReference type="EMBL" id="KAF2498882.1"/>
    </source>
</evidence>
<dbReference type="Proteomes" id="UP000799750">
    <property type="component" value="Unassembled WGS sequence"/>
</dbReference>
<dbReference type="OrthoDB" id="5412996at2759"/>
<dbReference type="SUPFAM" id="SSF56112">
    <property type="entry name" value="Protein kinase-like (PK-like)"/>
    <property type="match status" value="1"/>
</dbReference>
<dbReference type="EMBL" id="MU004185">
    <property type="protein sequence ID" value="KAF2498882.1"/>
    <property type="molecule type" value="Genomic_DNA"/>
</dbReference>
<dbReference type="Gene3D" id="3.30.200.20">
    <property type="entry name" value="Phosphorylase Kinase, domain 1"/>
    <property type="match status" value="1"/>
</dbReference>
<dbReference type="InterPro" id="IPR002575">
    <property type="entry name" value="Aminoglycoside_PTrfase"/>
</dbReference>
<dbReference type="PANTHER" id="PTHR21310:SF37">
    <property type="entry name" value="AMINOGLYCOSIDE PHOSPHOTRANSFERASE DOMAIN-CONTAINING PROTEIN"/>
    <property type="match status" value="1"/>
</dbReference>
<dbReference type="InterPro" id="IPR051678">
    <property type="entry name" value="AGP_Transferase"/>
</dbReference>
<dbReference type="AlphaFoldDB" id="A0A6A6R3F4"/>
<proteinExistence type="predicted"/>
<sequence>MTVFDLIAEIEGDNEWHAWLKEVLDAKHEIVKFVTDRREGEKPGEFVRYLKGSFNLSLVVSFDDGGPAAVIRFPKPGHVSSSLREEKVKNEVQVLKYLAQNTTVPVPRVTSWGLTQESPNQLGPFIIMEFTEGKSLASILKKPTENDQQEVILNPEVADTTLEIVYEQLAGYLVQFLKLDFASIGAISETTDSNTWAVTERPFTYNMNELATVVSGYPVDKFPTAPFTSASEYFHHLADEHMLHFQTQRNIADDSDDAQRRFIARHRFKQLIPQFCIEDNGPFKVFCDDMQPSNMLVNPETLEITAILDFEFTNAMPAQFSYDPPSWLLLLGPDMWLERYGMERFLAAYEPKMELFLRVLERIETKVASTEKDHGAIPLSSRMRDSWQTKRFWFDYGIRKSFDIDAVYWDALDNGDDSLQFLDKETQAQSESVKQIKMEELDAYLKDCAPLLA</sequence>
<evidence type="ECO:0000259" key="1">
    <source>
        <dbReference type="Pfam" id="PF01636"/>
    </source>
</evidence>
<keyword evidence="3" id="KW-1185">Reference proteome</keyword>
<dbReference type="GO" id="GO:0016740">
    <property type="term" value="F:transferase activity"/>
    <property type="evidence" value="ECO:0007669"/>
    <property type="project" value="UniProtKB-KW"/>
</dbReference>